<gene>
    <name evidence="2" type="ORF">HZB08_02185</name>
</gene>
<dbReference type="Proteomes" id="UP000808761">
    <property type="component" value="Unassembled WGS sequence"/>
</dbReference>
<evidence type="ECO:0000313" key="3">
    <source>
        <dbReference type="Proteomes" id="UP000808761"/>
    </source>
</evidence>
<dbReference type="AlphaFoldDB" id="A0A9D6UNC9"/>
<feature type="transmembrane region" description="Helical" evidence="1">
    <location>
        <begin position="5"/>
        <end position="23"/>
    </location>
</feature>
<protein>
    <submittedName>
        <fullName evidence="2">Uncharacterized protein</fullName>
    </submittedName>
</protein>
<proteinExistence type="predicted"/>
<organism evidence="2 3">
    <name type="scientific">Candidatus Saganbacteria bacterium</name>
    <dbReference type="NCBI Taxonomy" id="2575572"/>
    <lineage>
        <taxon>Bacteria</taxon>
        <taxon>Bacillati</taxon>
        <taxon>Saganbacteria</taxon>
    </lineage>
</organism>
<sequence length="46" mass="5393">MVKRILIWTAMLIVVVAAFYWNYDYSLWKKASAHNNRAADYIEAGE</sequence>
<keyword evidence="1" id="KW-0472">Membrane</keyword>
<feature type="non-terminal residue" evidence="2">
    <location>
        <position position="46"/>
    </location>
</feature>
<evidence type="ECO:0000256" key="1">
    <source>
        <dbReference type="SAM" id="Phobius"/>
    </source>
</evidence>
<reference evidence="2" key="1">
    <citation type="submission" date="2020-07" db="EMBL/GenBank/DDBJ databases">
        <title>Huge and variable diversity of episymbiotic CPR bacteria and DPANN archaea in groundwater ecosystems.</title>
        <authorList>
            <person name="He C.Y."/>
            <person name="Keren R."/>
            <person name="Whittaker M."/>
            <person name="Farag I.F."/>
            <person name="Doudna J."/>
            <person name="Cate J.H.D."/>
            <person name="Banfield J.F."/>
        </authorList>
    </citation>
    <scope>NUCLEOTIDE SEQUENCE</scope>
    <source>
        <strain evidence="2">NC_groundwater_1860_Pr3_B-0.1um_51_7</strain>
    </source>
</reference>
<dbReference type="EMBL" id="JACRKR010000108">
    <property type="protein sequence ID" value="MBI5078810.1"/>
    <property type="molecule type" value="Genomic_DNA"/>
</dbReference>
<evidence type="ECO:0000313" key="2">
    <source>
        <dbReference type="EMBL" id="MBI5078810.1"/>
    </source>
</evidence>
<keyword evidence="1" id="KW-0812">Transmembrane</keyword>
<name>A0A9D6UNC9_UNCSA</name>
<keyword evidence="1" id="KW-1133">Transmembrane helix</keyword>
<accession>A0A9D6UNC9</accession>
<comment type="caution">
    <text evidence="2">The sequence shown here is derived from an EMBL/GenBank/DDBJ whole genome shotgun (WGS) entry which is preliminary data.</text>
</comment>